<dbReference type="InterPro" id="IPR011044">
    <property type="entry name" value="Quino_amine_DH_bsu"/>
</dbReference>
<organism evidence="2 3">
    <name type="scientific">Alkalimarinus alittae</name>
    <dbReference type="NCBI Taxonomy" id="2961619"/>
    <lineage>
        <taxon>Bacteria</taxon>
        <taxon>Pseudomonadati</taxon>
        <taxon>Pseudomonadota</taxon>
        <taxon>Gammaproteobacteria</taxon>
        <taxon>Alteromonadales</taxon>
        <taxon>Alteromonadaceae</taxon>
        <taxon>Alkalimarinus</taxon>
    </lineage>
</organism>
<dbReference type="InterPro" id="IPR027372">
    <property type="entry name" value="Phytase-like_dom"/>
</dbReference>
<dbReference type="PANTHER" id="PTHR37957:SF1">
    <property type="entry name" value="PHYTASE-LIKE DOMAIN-CONTAINING PROTEIN"/>
    <property type="match status" value="1"/>
</dbReference>
<evidence type="ECO:0000259" key="1">
    <source>
        <dbReference type="Pfam" id="PF13449"/>
    </source>
</evidence>
<reference evidence="2" key="1">
    <citation type="submission" date="2022-06" db="EMBL/GenBank/DDBJ databases">
        <title>Alkalimarinus sp. nov., isolated from gut of a Alitta virens.</title>
        <authorList>
            <person name="Yang A.I."/>
            <person name="Shin N.-R."/>
        </authorList>
    </citation>
    <scope>NUCLEOTIDE SEQUENCE</scope>
    <source>
        <strain evidence="2">A2M4</strain>
    </source>
</reference>
<dbReference type="PROSITE" id="PS51257">
    <property type="entry name" value="PROKAR_LIPOPROTEIN"/>
    <property type="match status" value="1"/>
</dbReference>
<accession>A0ABY6N757</accession>
<dbReference type="RefSeq" id="WP_265049392.1">
    <property type="nucleotide sequence ID" value="NZ_CP100390.1"/>
</dbReference>
<dbReference type="PANTHER" id="PTHR37957">
    <property type="entry name" value="BLR7070 PROTEIN"/>
    <property type="match status" value="1"/>
</dbReference>
<gene>
    <name evidence="2" type="ORF">NKI27_09355</name>
</gene>
<dbReference type="Proteomes" id="UP001163739">
    <property type="component" value="Chromosome"/>
</dbReference>
<dbReference type="EMBL" id="CP100390">
    <property type="protein sequence ID" value="UZE97919.1"/>
    <property type="molecule type" value="Genomic_DNA"/>
</dbReference>
<dbReference type="Pfam" id="PF13449">
    <property type="entry name" value="Phytase-like"/>
    <property type="match status" value="1"/>
</dbReference>
<keyword evidence="3" id="KW-1185">Reference proteome</keyword>
<feature type="domain" description="Phytase-like" evidence="1">
    <location>
        <begin position="78"/>
        <end position="452"/>
    </location>
</feature>
<proteinExistence type="predicted"/>
<dbReference type="SUPFAM" id="SSF50969">
    <property type="entry name" value="YVTN repeat-like/Quinoprotein amine dehydrogenase"/>
    <property type="match status" value="1"/>
</dbReference>
<name>A0ABY6N757_9ALTE</name>
<evidence type="ECO:0000313" key="3">
    <source>
        <dbReference type="Proteomes" id="UP001163739"/>
    </source>
</evidence>
<protein>
    <submittedName>
        <fullName evidence="2">Esterase-like activity of phytase family protein</fullName>
    </submittedName>
</protein>
<sequence length="488" mass="53048">MLSNKTLLSASLSCIISLSGCSSDSSNKQAPNTEKEIETSAEAFIENFSVDGADLPYTVLRSDLIDVNTGVPFEVRNGGFGSAMTKDPKRNNRFYALTDRGPNATFTGDYGKGKKFPSPEYTPRIGLFEVGITGEVSLIKTTLLKRPDGTLITGLPNSSALGGTGETPYTSDGSPVLVDSSLPYNASTNPIKLDDYGLDPEGLVVLSDGSFWVSDEYGPHLVHFNAEGKEIERINAFTADNRVTHYLPNEFSYRRANRGMEGLTITPDEKTLVGIMQSTLYLPSKSVKSLDITRIVTVNIDTGESHQYLYKQEKPENSNSEISALSATEFLVIERDGSFLYGGPKGSGAANLDAMKHVYRLDLSTGTDLESIENTGNLIQDENLGLTINGNTLEEQVLADGDWSTLAANNIVPVEKSLVVDMVAEVDYPHDKMEGLWVINDNYLGVLNDDDFATWSTSSGELEQKMLNSNAIDGNHLYIIPVDISVSK</sequence>
<evidence type="ECO:0000313" key="2">
    <source>
        <dbReference type="EMBL" id="UZE97919.1"/>
    </source>
</evidence>